<protein>
    <submittedName>
        <fullName evidence="8">Uncharacterized protein</fullName>
    </submittedName>
</protein>
<dbReference type="AlphaFoldDB" id="A0AAD3P458"/>
<keyword evidence="5 7" id="KW-0472">Membrane</keyword>
<evidence type="ECO:0000313" key="8">
    <source>
        <dbReference type="EMBL" id="GMG99160.1"/>
    </source>
</evidence>
<sequence length="171" mass="18305">MGLDQNINFSFWVGGTHSVSDGLVSAFCPGILQPAAGTAIQGKDVVICKYPSDPTVVLGYLSAVFLILSTAFGLTSGLAAALLLWPTITEQLHLARKVHHNLDNDCPTTKTGLMGGGAFVSLDSCLFWLICLMLADNAREDYLDGIDDSRMGRCAQVVNIDYDPLNAARKI</sequence>
<feature type="transmembrane region" description="Helical" evidence="7">
    <location>
        <begin position="60"/>
        <end position="85"/>
    </location>
</feature>
<keyword evidence="4 7" id="KW-1133">Transmembrane helix</keyword>
<dbReference type="GO" id="GO:0012505">
    <property type="term" value="C:endomembrane system"/>
    <property type="evidence" value="ECO:0007669"/>
    <property type="project" value="UniProtKB-SubCell"/>
</dbReference>
<evidence type="ECO:0000256" key="6">
    <source>
        <dbReference type="ARBA" id="ARBA00029467"/>
    </source>
</evidence>
<keyword evidence="2 7" id="KW-0812">Transmembrane</keyword>
<comment type="caution">
    <text evidence="8">The sequence shown here is derived from an EMBL/GenBank/DDBJ whole genome shotgun (WGS) entry which is preliminary data.</text>
</comment>
<gene>
    <name evidence="8" type="ORF">Nepgr_001000</name>
</gene>
<dbReference type="InterPro" id="IPR052222">
    <property type="entry name" value="DESIGUAL"/>
</dbReference>
<accession>A0AAD3P458</accession>
<organism evidence="8 9">
    <name type="scientific">Nepenthes gracilis</name>
    <name type="common">Slender pitcher plant</name>
    <dbReference type="NCBI Taxonomy" id="150966"/>
    <lineage>
        <taxon>Eukaryota</taxon>
        <taxon>Viridiplantae</taxon>
        <taxon>Streptophyta</taxon>
        <taxon>Embryophyta</taxon>
        <taxon>Tracheophyta</taxon>
        <taxon>Spermatophyta</taxon>
        <taxon>Magnoliopsida</taxon>
        <taxon>eudicotyledons</taxon>
        <taxon>Gunneridae</taxon>
        <taxon>Pentapetalae</taxon>
        <taxon>Caryophyllales</taxon>
        <taxon>Nepenthaceae</taxon>
        <taxon>Nepenthes</taxon>
    </lineage>
</organism>
<dbReference type="InterPro" id="IPR009606">
    <property type="entry name" value="DEAL/Modifying_wall_lignin1/2"/>
</dbReference>
<dbReference type="EMBL" id="BSYO01000001">
    <property type="protein sequence ID" value="GMG99160.1"/>
    <property type="molecule type" value="Genomic_DNA"/>
</dbReference>
<evidence type="ECO:0000256" key="7">
    <source>
        <dbReference type="SAM" id="Phobius"/>
    </source>
</evidence>
<dbReference type="Pfam" id="PF06749">
    <property type="entry name" value="DUF1218"/>
    <property type="match status" value="1"/>
</dbReference>
<evidence type="ECO:0000256" key="2">
    <source>
        <dbReference type="ARBA" id="ARBA00022692"/>
    </source>
</evidence>
<comment type="similarity">
    <text evidence="6">Belongs to the DESIGUAL family.</text>
</comment>
<proteinExistence type="inferred from homology"/>
<evidence type="ECO:0000256" key="4">
    <source>
        <dbReference type="ARBA" id="ARBA00022989"/>
    </source>
</evidence>
<dbReference type="Proteomes" id="UP001279734">
    <property type="component" value="Unassembled WGS sequence"/>
</dbReference>
<reference evidence="8" key="1">
    <citation type="submission" date="2023-05" db="EMBL/GenBank/DDBJ databases">
        <title>Nepenthes gracilis genome sequencing.</title>
        <authorList>
            <person name="Fukushima K."/>
        </authorList>
    </citation>
    <scope>NUCLEOTIDE SEQUENCE</scope>
    <source>
        <strain evidence="8">SING2019-196</strain>
    </source>
</reference>
<name>A0AAD3P458_NEPGR</name>
<evidence type="ECO:0000256" key="5">
    <source>
        <dbReference type="ARBA" id="ARBA00023136"/>
    </source>
</evidence>
<evidence type="ECO:0000256" key="1">
    <source>
        <dbReference type="ARBA" id="ARBA00004127"/>
    </source>
</evidence>
<keyword evidence="3" id="KW-0732">Signal</keyword>
<evidence type="ECO:0000256" key="3">
    <source>
        <dbReference type="ARBA" id="ARBA00022729"/>
    </source>
</evidence>
<dbReference type="PANTHER" id="PTHR31769">
    <property type="entry name" value="OS07G0462200 PROTEIN-RELATED"/>
    <property type="match status" value="1"/>
</dbReference>
<evidence type="ECO:0000313" key="9">
    <source>
        <dbReference type="Proteomes" id="UP001279734"/>
    </source>
</evidence>
<comment type="subcellular location">
    <subcellularLocation>
        <location evidence="1">Endomembrane system</location>
        <topology evidence="1">Multi-pass membrane protein</topology>
    </subcellularLocation>
</comment>
<keyword evidence="9" id="KW-1185">Reference proteome</keyword>